<feature type="transmembrane region" description="Helical" evidence="6">
    <location>
        <begin position="201"/>
        <end position="219"/>
    </location>
</feature>
<comment type="subcellular location">
    <subcellularLocation>
        <location evidence="1">Membrane</location>
        <topology evidence="1">Multi-pass membrane protein</topology>
    </subcellularLocation>
</comment>
<dbReference type="PANTHER" id="PTHR33048">
    <property type="entry name" value="PTH11-LIKE INTEGRAL MEMBRANE PROTEIN (AFU_ORTHOLOGUE AFUA_5G11245)"/>
    <property type="match status" value="1"/>
</dbReference>
<feature type="domain" description="Rhodopsin" evidence="7">
    <location>
        <begin position="26"/>
        <end position="264"/>
    </location>
</feature>
<dbReference type="InterPro" id="IPR052337">
    <property type="entry name" value="SAT4-like"/>
</dbReference>
<dbReference type="PANTHER" id="PTHR33048:SF42">
    <property type="entry name" value="INTEGRAL MEMBRANE PROTEIN"/>
    <property type="match status" value="1"/>
</dbReference>
<sequence length="341" mass="38156">MGHTNAPTMVTSMWTITGVALLFILLRLFMKWRYGKKIGCDDGLITFSWGLLVVYTAFIHMATKHGLGYHIVDIPDDDLPIALKYLTIAEFFAVLALQISKTSFAVTLLRLAGRSWHNWLLWGIIITLNVVMGFDAIEIFASCTPVAKIWRPLLAGSCWDPRVIIDVSIFAGAYSGVMDLILAGFPIVLLWPLRIERKEKIGVSVAMSLGVFAGIAAFIKTSYLPDIGRWQDVTYSCYVLIIWAAAEVAITIVATSIPYLRLAFKDPRHRSRGYQMDDEVHMDNVIPDSKITYTASTTENMAAPIPAIARKEPSNRERNTEPVVHVQDSWNNYPAKMNSLD</sequence>
<keyword evidence="9" id="KW-1185">Reference proteome</keyword>
<feature type="transmembrane region" description="Helical" evidence="6">
    <location>
        <begin position="12"/>
        <end position="30"/>
    </location>
</feature>
<dbReference type="Proteomes" id="UP000799757">
    <property type="component" value="Unassembled WGS sequence"/>
</dbReference>
<keyword evidence="3 6" id="KW-1133">Transmembrane helix</keyword>
<evidence type="ECO:0000256" key="2">
    <source>
        <dbReference type="ARBA" id="ARBA00022692"/>
    </source>
</evidence>
<evidence type="ECO:0000256" key="6">
    <source>
        <dbReference type="SAM" id="Phobius"/>
    </source>
</evidence>
<feature type="transmembrane region" description="Helical" evidence="6">
    <location>
        <begin position="119"/>
        <end position="147"/>
    </location>
</feature>
<accession>A0A6A6XLE7</accession>
<dbReference type="AlphaFoldDB" id="A0A6A6XLE7"/>
<evidence type="ECO:0000313" key="8">
    <source>
        <dbReference type="EMBL" id="KAF2797311.1"/>
    </source>
</evidence>
<dbReference type="Pfam" id="PF20684">
    <property type="entry name" value="Fung_rhodopsin"/>
    <property type="match status" value="1"/>
</dbReference>
<evidence type="ECO:0000259" key="7">
    <source>
        <dbReference type="Pfam" id="PF20684"/>
    </source>
</evidence>
<evidence type="ECO:0000256" key="5">
    <source>
        <dbReference type="ARBA" id="ARBA00038359"/>
    </source>
</evidence>
<feature type="transmembrane region" description="Helical" evidence="6">
    <location>
        <begin position="42"/>
        <end position="62"/>
    </location>
</feature>
<evidence type="ECO:0000256" key="1">
    <source>
        <dbReference type="ARBA" id="ARBA00004141"/>
    </source>
</evidence>
<protein>
    <recommendedName>
        <fullName evidence="7">Rhodopsin domain-containing protein</fullName>
    </recommendedName>
</protein>
<feature type="transmembrane region" description="Helical" evidence="6">
    <location>
        <begin position="239"/>
        <end position="262"/>
    </location>
</feature>
<keyword evidence="2 6" id="KW-0812">Transmembrane</keyword>
<dbReference type="GO" id="GO:0016020">
    <property type="term" value="C:membrane"/>
    <property type="evidence" value="ECO:0007669"/>
    <property type="project" value="UniProtKB-SubCell"/>
</dbReference>
<gene>
    <name evidence="8" type="ORF">K505DRAFT_144592</name>
</gene>
<name>A0A6A6XLE7_9PLEO</name>
<evidence type="ECO:0000313" key="9">
    <source>
        <dbReference type="Proteomes" id="UP000799757"/>
    </source>
</evidence>
<keyword evidence="4 6" id="KW-0472">Membrane</keyword>
<feature type="transmembrane region" description="Helical" evidence="6">
    <location>
        <begin position="167"/>
        <end position="189"/>
    </location>
</feature>
<dbReference type="EMBL" id="MU001809">
    <property type="protein sequence ID" value="KAF2797311.1"/>
    <property type="molecule type" value="Genomic_DNA"/>
</dbReference>
<evidence type="ECO:0000256" key="3">
    <source>
        <dbReference type="ARBA" id="ARBA00022989"/>
    </source>
</evidence>
<comment type="similarity">
    <text evidence="5">Belongs to the SAT4 family.</text>
</comment>
<organism evidence="8 9">
    <name type="scientific">Melanomma pulvis-pyrius CBS 109.77</name>
    <dbReference type="NCBI Taxonomy" id="1314802"/>
    <lineage>
        <taxon>Eukaryota</taxon>
        <taxon>Fungi</taxon>
        <taxon>Dikarya</taxon>
        <taxon>Ascomycota</taxon>
        <taxon>Pezizomycotina</taxon>
        <taxon>Dothideomycetes</taxon>
        <taxon>Pleosporomycetidae</taxon>
        <taxon>Pleosporales</taxon>
        <taxon>Melanommataceae</taxon>
        <taxon>Melanomma</taxon>
    </lineage>
</organism>
<evidence type="ECO:0000256" key="4">
    <source>
        <dbReference type="ARBA" id="ARBA00023136"/>
    </source>
</evidence>
<reference evidence="8" key="1">
    <citation type="journal article" date="2020" name="Stud. Mycol.">
        <title>101 Dothideomycetes genomes: a test case for predicting lifestyles and emergence of pathogens.</title>
        <authorList>
            <person name="Haridas S."/>
            <person name="Albert R."/>
            <person name="Binder M."/>
            <person name="Bloem J."/>
            <person name="Labutti K."/>
            <person name="Salamov A."/>
            <person name="Andreopoulos B."/>
            <person name="Baker S."/>
            <person name="Barry K."/>
            <person name="Bills G."/>
            <person name="Bluhm B."/>
            <person name="Cannon C."/>
            <person name="Castanera R."/>
            <person name="Culley D."/>
            <person name="Daum C."/>
            <person name="Ezra D."/>
            <person name="Gonzalez J."/>
            <person name="Henrissat B."/>
            <person name="Kuo A."/>
            <person name="Liang C."/>
            <person name="Lipzen A."/>
            <person name="Lutzoni F."/>
            <person name="Magnuson J."/>
            <person name="Mondo S."/>
            <person name="Nolan M."/>
            <person name="Ohm R."/>
            <person name="Pangilinan J."/>
            <person name="Park H.-J."/>
            <person name="Ramirez L."/>
            <person name="Alfaro M."/>
            <person name="Sun H."/>
            <person name="Tritt A."/>
            <person name="Yoshinaga Y."/>
            <person name="Zwiers L.-H."/>
            <person name="Turgeon B."/>
            <person name="Goodwin S."/>
            <person name="Spatafora J."/>
            <person name="Crous P."/>
            <person name="Grigoriev I."/>
        </authorList>
    </citation>
    <scope>NUCLEOTIDE SEQUENCE</scope>
    <source>
        <strain evidence="8">CBS 109.77</strain>
    </source>
</reference>
<dbReference type="InterPro" id="IPR049326">
    <property type="entry name" value="Rhodopsin_dom_fungi"/>
</dbReference>
<feature type="transmembrane region" description="Helical" evidence="6">
    <location>
        <begin position="82"/>
        <end position="99"/>
    </location>
</feature>
<dbReference type="OrthoDB" id="3934549at2759"/>
<proteinExistence type="inferred from homology"/>